<comment type="caution">
    <text evidence="2">The sequence shown here is derived from an EMBL/GenBank/DDBJ whole genome shotgun (WGS) entry which is preliminary data.</text>
</comment>
<evidence type="ECO:0000313" key="3">
    <source>
        <dbReference type="Proteomes" id="UP001321492"/>
    </source>
</evidence>
<accession>A0ABT7AGK6</accession>
<proteinExistence type="predicted"/>
<sequence length="186" mass="19439">MLAIGACSAPAPPTFDLSAPRDFGRAAALGGGQLAVSEPLTVQVFDSERIIVKSSSGEVSYLSGAQWADRLPKLVQTRLIQAFENGSRLGRVGRPGDGVIADYTLGTEIRRFEVESGTGEAVVEITARLIGATTGRVASARIFVARAPVAHIDGPEAARALDEALSSVLVQIVRWMPSRVPGAGNS</sequence>
<dbReference type="Pfam" id="PF03886">
    <property type="entry name" value="ABC_trans_aux"/>
    <property type="match status" value="1"/>
</dbReference>
<dbReference type="SUPFAM" id="SSF159594">
    <property type="entry name" value="XCC0632-like"/>
    <property type="match status" value="1"/>
</dbReference>
<gene>
    <name evidence="2" type="ORF">QNA08_09640</name>
</gene>
<feature type="domain" description="ABC-type transport auxiliary lipoprotein component" evidence="1">
    <location>
        <begin position="24"/>
        <end position="173"/>
    </location>
</feature>
<dbReference type="Gene3D" id="3.40.50.10610">
    <property type="entry name" value="ABC-type transport auxiliary lipoprotein component"/>
    <property type="match status" value="1"/>
</dbReference>
<dbReference type="InterPro" id="IPR005586">
    <property type="entry name" value="ABC_trans_aux"/>
</dbReference>
<reference evidence="2 3" key="1">
    <citation type="submission" date="2023-05" db="EMBL/GenBank/DDBJ databases">
        <title>Chelatococcus sp. nov., a moderately thermophilic bacterium isolated from hot spring microbial mat.</title>
        <authorList>
            <person name="Hu C.-J."/>
            <person name="Li W.-J."/>
        </authorList>
    </citation>
    <scope>NUCLEOTIDE SEQUENCE [LARGE SCALE GENOMIC DNA]</scope>
    <source>
        <strain evidence="2 3">SYSU G07232</strain>
    </source>
</reference>
<evidence type="ECO:0000259" key="1">
    <source>
        <dbReference type="Pfam" id="PF03886"/>
    </source>
</evidence>
<protein>
    <submittedName>
        <fullName evidence="2">ABC-type transport auxiliary lipoprotein family protein</fullName>
    </submittedName>
</protein>
<organism evidence="2 3">
    <name type="scientific">Chelatococcus albus</name>
    <dbReference type="NCBI Taxonomy" id="3047466"/>
    <lineage>
        <taxon>Bacteria</taxon>
        <taxon>Pseudomonadati</taxon>
        <taxon>Pseudomonadota</taxon>
        <taxon>Alphaproteobacteria</taxon>
        <taxon>Hyphomicrobiales</taxon>
        <taxon>Chelatococcaceae</taxon>
        <taxon>Chelatococcus</taxon>
    </lineage>
</organism>
<name>A0ABT7AGK6_9HYPH</name>
<dbReference type="Proteomes" id="UP001321492">
    <property type="component" value="Unassembled WGS sequence"/>
</dbReference>
<dbReference type="EMBL" id="JASJEV010000005">
    <property type="protein sequence ID" value="MDJ1158496.1"/>
    <property type="molecule type" value="Genomic_DNA"/>
</dbReference>
<keyword evidence="2" id="KW-0449">Lipoprotein</keyword>
<keyword evidence="3" id="KW-1185">Reference proteome</keyword>
<evidence type="ECO:0000313" key="2">
    <source>
        <dbReference type="EMBL" id="MDJ1158496.1"/>
    </source>
</evidence>